<proteinExistence type="predicted"/>
<accession>A0A7W3TD92</accession>
<dbReference type="Pfam" id="PF16291">
    <property type="entry name" value="DUF4937"/>
    <property type="match status" value="1"/>
</dbReference>
<comment type="caution">
    <text evidence="2">The sequence shown here is derived from an EMBL/GenBank/DDBJ whole genome shotgun (WGS) entry which is preliminary data.</text>
</comment>
<dbReference type="InterPro" id="IPR032555">
    <property type="entry name" value="DUF4937"/>
</dbReference>
<sequence length="202" mass="23021">MLVKWIRCNVVERTGFERGQRKWAGLLGEPGFRGQGGGWSRSDPGVAHVFCFWESRALYDSFMARSHDRLASSQVGTHRDARVRLFEYRFDVKMGFEPRFTDVDLLRVAHCRVHEDRTEHFSLMQRKVWNPAMAGSPGMVRGVFAEAEADREFLVLSMWDSAAERAKYRTDRVERLVLRAGTGADLAALAGDVIDLEPAWTV</sequence>
<dbReference type="AlphaFoldDB" id="A0A7W3TD92"/>
<dbReference type="RefSeq" id="WP_143618222.1">
    <property type="nucleotide sequence ID" value="NZ_VJYJ02000088.1"/>
</dbReference>
<evidence type="ECO:0000313" key="3">
    <source>
        <dbReference type="Proteomes" id="UP000538929"/>
    </source>
</evidence>
<evidence type="ECO:0000259" key="1">
    <source>
        <dbReference type="Pfam" id="PF16291"/>
    </source>
</evidence>
<evidence type="ECO:0000313" key="2">
    <source>
        <dbReference type="EMBL" id="MBB0244592.1"/>
    </source>
</evidence>
<protein>
    <submittedName>
        <fullName evidence="2">DUF4937 domain-containing protein</fullName>
    </submittedName>
</protein>
<dbReference type="InterPro" id="IPR011008">
    <property type="entry name" value="Dimeric_a/b-barrel"/>
</dbReference>
<feature type="domain" description="DUF4937" evidence="1">
    <location>
        <begin position="2"/>
        <end position="86"/>
    </location>
</feature>
<dbReference type="EMBL" id="VKHT01000272">
    <property type="protein sequence ID" value="MBB0244592.1"/>
    <property type="molecule type" value="Genomic_DNA"/>
</dbReference>
<keyword evidence="3" id="KW-1185">Reference proteome</keyword>
<dbReference type="SUPFAM" id="SSF54909">
    <property type="entry name" value="Dimeric alpha+beta barrel"/>
    <property type="match status" value="2"/>
</dbReference>
<name>A0A7W3TD92_9ACTN</name>
<reference evidence="3" key="1">
    <citation type="submission" date="2019-10" db="EMBL/GenBank/DDBJ databases">
        <title>Streptomyces sp. nov., a novel actinobacterium isolated from alkaline environment.</title>
        <authorList>
            <person name="Golinska P."/>
        </authorList>
    </citation>
    <scope>NUCLEOTIDE SEQUENCE [LARGE SCALE GENOMIC DNA]</scope>
    <source>
        <strain evidence="3">DSM 42118</strain>
    </source>
</reference>
<organism evidence="2 3">
    <name type="scientific">Streptomyces alkaliphilus</name>
    <dbReference type="NCBI Taxonomy" id="1472722"/>
    <lineage>
        <taxon>Bacteria</taxon>
        <taxon>Bacillati</taxon>
        <taxon>Actinomycetota</taxon>
        <taxon>Actinomycetes</taxon>
        <taxon>Kitasatosporales</taxon>
        <taxon>Streptomycetaceae</taxon>
        <taxon>Streptomyces</taxon>
    </lineage>
</organism>
<gene>
    <name evidence="2" type="ORF">FNQ90_10870</name>
</gene>
<dbReference type="Proteomes" id="UP000538929">
    <property type="component" value="Unassembled WGS sequence"/>
</dbReference>